<gene>
    <name evidence="1" type="ORF">ENE75_00675</name>
</gene>
<evidence type="ECO:0008006" key="3">
    <source>
        <dbReference type="Google" id="ProtNLM"/>
    </source>
</evidence>
<dbReference type="EMBL" id="SACT01000001">
    <property type="protein sequence ID" value="RVT53451.1"/>
    <property type="molecule type" value="Genomic_DNA"/>
</dbReference>
<accession>A0A3S2U4L5</accession>
<organism evidence="1 2">
    <name type="scientific">Rubrivivax albus</name>
    <dbReference type="NCBI Taxonomy" id="2499835"/>
    <lineage>
        <taxon>Bacteria</taxon>
        <taxon>Pseudomonadati</taxon>
        <taxon>Pseudomonadota</taxon>
        <taxon>Betaproteobacteria</taxon>
        <taxon>Burkholderiales</taxon>
        <taxon>Sphaerotilaceae</taxon>
        <taxon>Rubrivivax</taxon>
    </lineage>
</organism>
<sequence>MKRITLRADERVIEAARRRARSEQTTLSAAFRVWLAGYALAHQRLQCSDDVLGQLRGQLQVGGMPGRDEMNAR</sequence>
<comment type="caution">
    <text evidence="1">The sequence shown here is derived from an EMBL/GenBank/DDBJ whole genome shotgun (WGS) entry which is preliminary data.</text>
</comment>
<dbReference type="AlphaFoldDB" id="A0A3S2U4L5"/>
<evidence type="ECO:0000313" key="1">
    <source>
        <dbReference type="EMBL" id="RVT53451.1"/>
    </source>
</evidence>
<reference evidence="1 2" key="1">
    <citation type="submission" date="2019-01" db="EMBL/GenBank/DDBJ databases">
        <authorList>
            <person name="Chen W.-M."/>
        </authorList>
    </citation>
    <scope>NUCLEOTIDE SEQUENCE [LARGE SCALE GENOMIC DNA]</scope>
    <source>
        <strain evidence="1 2">ICH-3</strain>
    </source>
</reference>
<keyword evidence="2" id="KW-1185">Reference proteome</keyword>
<name>A0A3S2U4L5_9BURK</name>
<dbReference type="RefSeq" id="WP_128194601.1">
    <property type="nucleotide sequence ID" value="NZ_SACT01000001.1"/>
</dbReference>
<evidence type="ECO:0000313" key="2">
    <source>
        <dbReference type="Proteomes" id="UP000288178"/>
    </source>
</evidence>
<proteinExistence type="predicted"/>
<protein>
    <recommendedName>
        <fullName evidence="3">Ribbon-helix-helix protein, CopG family</fullName>
    </recommendedName>
</protein>
<dbReference type="Proteomes" id="UP000288178">
    <property type="component" value="Unassembled WGS sequence"/>
</dbReference>